<dbReference type="PANTHER" id="PTHR46624:SF4">
    <property type="entry name" value="FYVE-TYPE DOMAIN-CONTAINING PROTEIN"/>
    <property type="match status" value="1"/>
</dbReference>
<keyword evidence="2 4" id="KW-0863">Zinc-finger</keyword>
<dbReference type="GO" id="GO:0005545">
    <property type="term" value="F:1-phosphatidylinositol binding"/>
    <property type="evidence" value="ECO:0007669"/>
    <property type="project" value="TreeGrafter"/>
</dbReference>
<dbReference type="Pfam" id="PF01363">
    <property type="entry name" value="FYVE"/>
    <property type="match status" value="2"/>
</dbReference>
<dbReference type="InterPro" id="IPR042427">
    <property type="entry name" value="ZFYV1"/>
</dbReference>
<dbReference type="GO" id="GO:0005525">
    <property type="term" value="F:GTP binding"/>
    <property type="evidence" value="ECO:0007669"/>
    <property type="project" value="InterPro"/>
</dbReference>
<evidence type="ECO:0000256" key="5">
    <source>
        <dbReference type="SAM" id="MobiDB-lite"/>
    </source>
</evidence>
<dbReference type="SUPFAM" id="SSF52540">
    <property type="entry name" value="P-loop containing nucleoside triphosphate hydrolases"/>
    <property type="match status" value="1"/>
</dbReference>
<dbReference type="EMBL" id="GGYP01004282">
    <property type="protein sequence ID" value="MDE49053.1"/>
    <property type="molecule type" value="Transcribed_RNA"/>
</dbReference>
<keyword evidence="3" id="KW-0862">Zinc</keyword>
<dbReference type="SUPFAM" id="SSF57184">
    <property type="entry name" value="Growth factor receptor domain"/>
    <property type="match status" value="1"/>
</dbReference>
<dbReference type="PANTHER" id="PTHR46624">
    <property type="entry name" value="AGAP002036-PA"/>
    <property type="match status" value="1"/>
</dbReference>
<dbReference type="SUPFAM" id="SSF57903">
    <property type="entry name" value="FYVE/PHD zinc finger"/>
    <property type="match status" value="2"/>
</dbReference>
<dbReference type="Gene3D" id="3.40.50.300">
    <property type="entry name" value="P-loop containing nucleotide triphosphate hydrolases"/>
    <property type="match status" value="1"/>
</dbReference>
<dbReference type="SMART" id="SM00064">
    <property type="entry name" value="FYVE"/>
    <property type="match status" value="2"/>
</dbReference>
<dbReference type="InterPro" id="IPR000306">
    <property type="entry name" value="Znf_FYVE"/>
</dbReference>
<feature type="domain" description="FYVE-type" evidence="6">
    <location>
        <begin position="766"/>
        <end position="826"/>
    </location>
</feature>
<dbReference type="GO" id="GO:0003924">
    <property type="term" value="F:GTPase activity"/>
    <property type="evidence" value="ECO:0007669"/>
    <property type="project" value="InterPro"/>
</dbReference>
<dbReference type="GO" id="GO:0005547">
    <property type="term" value="F:phosphatidylinositol-3,4,5-trisphosphate binding"/>
    <property type="evidence" value="ECO:0007669"/>
    <property type="project" value="TreeGrafter"/>
</dbReference>
<dbReference type="GO" id="GO:0140042">
    <property type="term" value="P:lipid droplet formation"/>
    <property type="evidence" value="ECO:0007669"/>
    <property type="project" value="TreeGrafter"/>
</dbReference>
<dbReference type="InterPro" id="IPR027417">
    <property type="entry name" value="P-loop_NTPase"/>
</dbReference>
<evidence type="ECO:0000256" key="2">
    <source>
        <dbReference type="ARBA" id="ARBA00022771"/>
    </source>
</evidence>
<organism evidence="7">
    <name type="scientific">Aceria tosichella</name>
    <name type="common">wheat curl mite</name>
    <dbReference type="NCBI Taxonomy" id="561515"/>
    <lineage>
        <taxon>Eukaryota</taxon>
        <taxon>Metazoa</taxon>
        <taxon>Ecdysozoa</taxon>
        <taxon>Arthropoda</taxon>
        <taxon>Chelicerata</taxon>
        <taxon>Arachnida</taxon>
        <taxon>Acari</taxon>
        <taxon>Acariformes</taxon>
        <taxon>Trombidiformes</taxon>
        <taxon>Prostigmata</taxon>
        <taxon>Eupodina</taxon>
        <taxon>Eriophyoidea</taxon>
        <taxon>Eriophyidae</taxon>
        <taxon>Eriophyinae</taxon>
        <taxon>Aceriini</taxon>
        <taxon>Aceria</taxon>
    </lineage>
</organism>
<evidence type="ECO:0000259" key="6">
    <source>
        <dbReference type="PROSITE" id="PS50178"/>
    </source>
</evidence>
<dbReference type="InterPro" id="IPR011011">
    <property type="entry name" value="Znf_FYVE_PHD"/>
</dbReference>
<dbReference type="InterPro" id="IPR015894">
    <property type="entry name" value="Guanylate-bd_N"/>
</dbReference>
<keyword evidence="1" id="KW-0479">Metal-binding</keyword>
<protein>
    <submittedName>
        <fullName evidence="7">Zinc finger FYVE domain-containing protein 1</fullName>
    </submittedName>
</protein>
<dbReference type="GO" id="GO:0008270">
    <property type="term" value="F:zinc ion binding"/>
    <property type="evidence" value="ECO:0007669"/>
    <property type="project" value="UniProtKB-KW"/>
</dbReference>
<feature type="compositionally biased region" description="Basic and acidic residues" evidence="5">
    <location>
        <begin position="1"/>
        <end position="15"/>
    </location>
</feature>
<evidence type="ECO:0000313" key="7">
    <source>
        <dbReference type="EMBL" id="MDE49053.1"/>
    </source>
</evidence>
<gene>
    <name evidence="7" type="primary">Zfyve1</name>
    <name evidence="7" type="ORF">g.15313</name>
</gene>
<dbReference type="PROSITE" id="PS50178">
    <property type="entry name" value="ZF_FYVE"/>
    <property type="match status" value="2"/>
</dbReference>
<feature type="compositionally biased region" description="Polar residues" evidence="5">
    <location>
        <begin position="650"/>
        <end position="679"/>
    </location>
</feature>
<evidence type="ECO:0000256" key="1">
    <source>
        <dbReference type="ARBA" id="ARBA00022723"/>
    </source>
</evidence>
<dbReference type="InterPro" id="IPR013083">
    <property type="entry name" value="Znf_RING/FYVE/PHD"/>
</dbReference>
<evidence type="ECO:0000256" key="4">
    <source>
        <dbReference type="PROSITE-ProRule" id="PRU00091"/>
    </source>
</evidence>
<dbReference type="Pfam" id="PF02263">
    <property type="entry name" value="GBP"/>
    <property type="match status" value="1"/>
</dbReference>
<dbReference type="GO" id="GO:0043325">
    <property type="term" value="F:phosphatidylinositol-3,4-bisphosphate binding"/>
    <property type="evidence" value="ECO:0007669"/>
    <property type="project" value="TreeGrafter"/>
</dbReference>
<evidence type="ECO:0000256" key="3">
    <source>
        <dbReference type="ARBA" id="ARBA00022833"/>
    </source>
</evidence>
<dbReference type="GO" id="GO:0005811">
    <property type="term" value="C:lipid droplet"/>
    <property type="evidence" value="ECO:0007669"/>
    <property type="project" value="TreeGrafter"/>
</dbReference>
<feature type="compositionally biased region" description="Low complexity" evidence="5">
    <location>
        <begin position="604"/>
        <end position="649"/>
    </location>
</feature>
<sequence>MDNKDKRVEADDHISSPRIQNHKQNNQQQQQQQSLIDNEDEENDHHRSFLLIDENELMQVESAEEFADKLGCNCTALVKVVSIFGSIGHGKSYTLNHTFFGSQEVFETSSSQDSCTIGIWAAYDEKRRVITLDTEGLLGVSANCQRRTRLLLKVLAISDLVIYRTRSERLEDNLFTFLGDASRVYVQHFSKEMKNAFQRLPELNGHSISELGPVVIIFQETRDTEPLKSEGGQSRESIIRSRFKTLGLTVEAFSAIEYVGIQTLVRPTNFDQLKVCIKRHIKNSSARTPRPISVVYATLRTLNEKFNGNIEKTVPSMFPNQYLTCPTTCLSCNARCTNSMNHHRDGLGHQTDAKCVYQHQFNNHILYCRACHERGETVFVTPKTCSSNESPWVGLAKYAWAGYVLECPRCGVIHRNRQYWFGNKDNWESTVRTEIKHVWPGELNKMQAAQNAAQRVLDSVNYITETVTTISAKPTKMVSEWVADQIAPNYWIPNSMILHCALCNAEFGQYDQKHHCRLCGNGLCSTCSSKSKPVPERGWGEMSVRVCDRCYERSDNLTAINSLPPLPPMLMQMQGNSSSTNNTNGYIVKSSQSCNDIQQKLMGNKNSSTPSNSIPIPANRSVGCSSNNITPTPHSSSSIGSSSSGSNNHQLINEYTATTTNNSPAKQNGSLNDSGSNQPLLDLVSDSPLMMMNTCSQQSSASSSSHLNGNDCATAGGGGGGCNSTITARKLGEVLQSTIKTVVSTAIDYPLGVIKDSARPDYWLPDSQIANCGLCKKDFNEQVAIHHCRRCGGGFCHECSTKSMPVPERGWGDASVRVCDKCYELK</sequence>
<dbReference type="Gene3D" id="3.30.40.10">
    <property type="entry name" value="Zinc/RING finger domain, C3HC4 (zinc finger)"/>
    <property type="match status" value="2"/>
</dbReference>
<dbReference type="InterPro" id="IPR017455">
    <property type="entry name" value="Znf_FYVE-rel"/>
</dbReference>
<proteinExistence type="predicted"/>
<reference evidence="7" key="1">
    <citation type="submission" date="2018-10" db="EMBL/GenBank/DDBJ databases">
        <title>Transcriptome assembly of Aceria tosichella (Wheat curl mite) Type 2.</title>
        <authorList>
            <person name="Scully E.D."/>
            <person name="Geib S.M."/>
            <person name="Palmer N.A."/>
            <person name="Gupta A.K."/>
            <person name="Sarath G."/>
            <person name="Tatineni S."/>
        </authorList>
    </citation>
    <scope>NUCLEOTIDE SEQUENCE</scope>
    <source>
        <strain evidence="7">LincolnNE</strain>
    </source>
</reference>
<dbReference type="AlphaFoldDB" id="A0A6G1SGL5"/>
<accession>A0A6G1SGL5</accession>
<feature type="compositionally biased region" description="Low complexity" evidence="5">
    <location>
        <begin position="22"/>
        <end position="33"/>
    </location>
</feature>
<feature type="domain" description="FYVE-type" evidence="6">
    <location>
        <begin position="499"/>
        <end position="555"/>
    </location>
</feature>
<dbReference type="InterPro" id="IPR009030">
    <property type="entry name" value="Growth_fac_rcpt_cys_sf"/>
</dbReference>
<name>A0A6G1SGL5_9ACAR</name>
<feature type="region of interest" description="Disordered" evidence="5">
    <location>
        <begin position="1"/>
        <end position="44"/>
    </location>
</feature>
<dbReference type="GO" id="GO:0032266">
    <property type="term" value="F:phosphatidylinositol-3-phosphate binding"/>
    <property type="evidence" value="ECO:0007669"/>
    <property type="project" value="TreeGrafter"/>
</dbReference>
<feature type="region of interest" description="Disordered" evidence="5">
    <location>
        <begin position="601"/>
        <end position="682"/>
    </location>
</feature>